<dbReference type="PROSITE" id="PS51279">
    <property type="entry name" value="BCNT_C"/>
    <property type="match status" value="1"/>
</dbReference>
<name>A0A099YSB3_TINGU</name>
<feature type="region of interest" description="Disordered" evidence="4">
    <location>
        <begin position="1"/>
        <end position="101"/>
    </location>
</feature>
<feature type="domain" description="BCNT-C" evidence="5">
    <location>
        <begin position="152"/>
        <end position="233"/>
    </location>
</feature>
<dbReference type="PANTHER" id="PTHR48407:SF1">
    <property type="entry name" value="CRANIOFACIAL DEVELOPMENT PROTEIN 1"/>
    <property type="match status" value="1"/>
</dbReference>
<accession>A0A099YSB3</accession>
<dbReference type="Proteomes" id="UP000053641">
    <property type="component" value="Unassembled WGS sequence"/>
</dbReference>
<organism evidence="6 7">
    <name type="scientific">Tinamus guttatus</name>
    <name type="common">White-throated tinamou</name>
    <dbReference type="NCBI Taxonomy" id="94827"/>
    <lineage>
        <taxon>Eukaryota</taxon>
        <taxon>Metazoa</taxon>
        <taxon>Chordata</taxon>
        <taxon>Craniata</taxon>
        <taxon>Vertebrata</taxon>
        <taxon>Euteleostomi</taxon>
        <taxon>Archelosauria</taxon>
        <taxon>Archosauria</taxon>
        <taxon>Dinosauria</taxon>
        <taxon>Saurischia</taxon>
        <taxon>Theropoda</taxon>
        <taxon>Coelurosauria</taxon>
        <taxon>Aves</taxon>
        <taxon>Palaeognathae</taxon>
        <taxon>Tinamiformes</taxon>
        <taxon>Tinamidae</taxon>
        <taxon>Tinamus</taxon>
    </lineage>
</organism>
<feature type="compositionally biased region" description="Basic and acidic residues" evidence="4">
    <location>
        <begin position="77"/>
        <end position="100"/>
    </location>
</feature>
<dbReference type="AlphaFoldDB" id="A0A099YSB3"/>
<evidence type="ECO:0000313" key="6">
    <source>
        <dbReference type="EMBL" id="KGL73164.1"/>
    </source>
</evidence>
<feature type="compositionally biased region" description="Acidic residues" evidence="4">
    <location>
        <begin position="16"/>
        <end position="31"/>
    </location>
</feature>
<evidence type="ECO:0000256" key="3">
    <source>
        <dbReference type="RuleBase" id="RU363092"/>
    </source>
</evidence>
<dbReference type="EMBL" id="KL885638">
    <property type="protein sequence ID" value="KGL73164.1"/>
    <property type="molecule type" value="Genomic_DNA"/>
</dbReference>
<reference evidence="6 7" key="1">
    <citation type="submission" date="2014-06" db="EMBL/GenBank/DDBJ databases">
        <title>Genome evolution of avian class.</title>
        <authorList>
            <person name="Zhang G."/>
            <person name="Li C."/>
        </authorList>
    </citation>
    <scope>NUCLEOTIDE SEQUENCE [LARGE SCALE GENOMIC DNA]</scope>
    <source>
        <strain evidence="6">BGI_N309</strain>
    </source>
</reference>
<feature type="compositionally biased region" description="Basic residues" evidence="4">
    <location>
        <begin position="1"/>
        <end position="11"/>
    </location>
</feature>
<evidence type="ECO:0000256" key="4">
    <source>
        <dbReference type="SAM" id="MobiDB-lite"/>
    </source>
</evidence>
<dbReference type="InterPro" id="IPR027124">
    <property type="entry name" value="Swc5/CFDP1/2"/>
</dbReference>
<feature type="region of interest" description="Disordered" evidence="4">
    <location>
        <begin position="130"/>
        <end position="168"/>
    </location>
</feature>
<gene>
    <name evidence="6" type="ORF">N309_14099</name>
</gene>
<sequence length="233" mass="26263">ASASRKRKKRGLLLEPGEDEEDEAQPNDDEADSLKQAERAREEEEKKKEDALWASFLSDVGQRPKVMTAAQEAQNSKVEEKSASKFQEKSKEPEKPKDAGKLTITKVFDFAGEEVRVTKEVDAASKEAKSFLKQQEKTQSGAPAPLPTVSGVKRPSGMSSLLGKIASKKQKMSTLEKSKLDWESFKEEEGIGEELAIHNRGKDGYIERKAFLERVDHRQFEIERDIRLSRMKP</sequence>
<keyword evidence="7" id="KW-1185">Reference proteome</keyword>
<comment type="subcellular location">
    <subcellularLocation>
        <location evidence="3">Chromosome</location>
        <location evidence="3">Centromere</location>
        <location evidence="3">Kinetochore</location>
    </subcellularLocation>
</comment>
<dbReference type="GO" id="GO:0000776">
    <property type="term" value="C:kinetochore"/>
    <property type="evidence" value="ECO:0007669"/>
    <property type="project" value="UniProtKB-KW"/>
</dbReference>
<dbReference type="GO" id="GO:0000812">
    <property type="term" value="C:Swr1 complex"/>
    <property type="evidence" value="ECO:0007669"/>
    <property type="project" value="TreeGrafter"/>
</dbReference>
<protein>
    <recommendedName>
        <fullName evidence="1 3">Craniofacial development protein 1</fullName>
    </recommendedName>
    <alternativeName>
        <fullName evidence="2 3">Bucentaur</fullName>
    </alternativeName>
</protein>
<evidence type="ECO:0000259" key="5">
    <source>
        <dbReference type="PROSITE" id="PS51279"/>
    </source>
</evidence>
<evidence type="ECO:0000256" key="2">
    <source>
        <dbReference type="ARBA" id="ARBA00030244"/>
    </source>
</evidence>
<dbReference type="PANTHER" id="PTHR48407">
    <property type="entry name" value="CRANIOFACIAL DEVELOPMENT PROTEIN 1"/>
    <property type="match status" value="1"/>
</dbReference>
<keyword evidence="3" id="KW-0217">Developmental protein</keyword>
<feature type="non-terminal residue" evidence="6">
    <location>
        <position position="233"/>
    </location>
</feature>
<dbReference type="InterPro" id="IPR011421">
    <property type="entry name" value="BCNT-C"/>
</dbReference>
<feature type="non-terminal residue" evidence="6">
    <location>
        <position position="1"/>
    </location>
</feature>
<comment type="function">
    <text evidence="3">May play a role during embryogenesis.</text>
</comment>
<evidence type="ECO:0000256" key="1">
    <source>
        <dbReference type="ARBA" id="ARBA00019033"/>
    </source>
</evidence>
<dbReference type="Pfam" id="PF07572">
    <property type="entry name" value="BCNT"/>
    <property type="match status" value="1"/>
</dbReference>
<keyword evidence="3" id="KW-0158">Chromosome</keyword>
<evidence type="ECO:0000313" key="7">
    <source>
        <dbReference type="Proteomes" id="UP000053641"/>
    </source>
</evidence>
<feature type="compositionally biased region" description="Basic and acidic residues" evidence="4">
    <location>
        <begin position="32"/>
        <end position="51"/>
    </location>
</feature>
<dbReference type="STRING" id="94827.A0A099YSB3"/>
<proteinExistence type="predicted"/>
<keyword evidence="3" id="KW-0995">Kinetochore</keyword>